<dbReference type="AlphaFoldDB" id="A0A806K1D1"/>
<evidence type="ECO:0000313" key="1">
    <source>
        <dbReference type="EMBL" id="AGS53662.1"/>
    </source>
</evidence>
<accession>A0A806K1D1</accession>
<protein>
    <submittedName>
        <fullName evidence="1">Uncharacterized protein</fullName>
    </submittedName>
</protein>
<sequence length="57" mass="6426">MKSEGWRPLCRQPYLLIISYLPLNVRQFSLGLDVPAQMGYARKRNLCGAAPPFLGAF</sequence>
<dbReference type="EMBL" id="JQ844240">
    <property type="protein sequence ID" value="AGS53662.1"/>
    <property type="molecule type" value="Genomic_DNA"/>
</dbReference>
<organism evidence="1">
    <name type="scientific">uncultured bacterium contig00097</name>
    <dbReference type="NCBI Taxonomy" id="1181566"/>
    <lineage>
        <taxon>Bacteria</taxon>
        <taxon>environmental samples</taxon>
    </lineage>
</organism>
<reference evidence="1" key="1">
    <citation type="submission" date="2012-03" db="EMBL/GenBank/DDBJ databases">
        <title>Functional metagenomics reveals considerable lignocellulase gene clusters in the gut microbiome of a wood-feeding higher termite.</title>
        <authorList>
            <person name="Liu N."/>
        </authorList>
    </citation>
    <scope>NUCLEOTIDE SEQUENCE</scope>
</reference>
<proteinExistence type="predicted"/>
<name>A0A806K1D1_9BACT</name>